<feature type="region of interest" description="Disordered" evidence="1">
    <location>
        <begin position="106"/>
        <end position="132"/>
    </location>
</feature>
<dbReference type="AlphaFoldDB" id="A0A1Y6LGR1"/>
<feature type="region of interest" description="Disordered" evidence="1">
    <location>
        <begin position="1"/>
        <end position="39"/>
    </location>
</feature>
<accession>A0A1Y6LGR1</accession>
<evidence type="ECO:0000313" key="4">
    <source>
        <dbReference type="Proteomes" id="UP000215453"/>
    </source>
</evidence>
<reference evidence="3 4" key="1">
    <citation type="submission" date="2016-10" db="EMBL/GenBank/DDBJ databases">
        <authorList>
            <person name="Varghese N."/>
        </authorList>
    </citation>
    <scope>NUCLEOTIDE SEQUENCE [LARGE SCALE GENOMIC DNA]</scope>
</reference>
<organism evidence="3 4">
    <name type="scientific">Zymoseptoria tritici ST99CH_1A5</name>
    <dbReference type="NCBI Taxonomy" id="1276529"/>
    <lineage>
        <taxon>Eukaryota</taxon>
        <taxon>Fungi</taxon>
        <taxon>Dikarya</taxon>
        <taxon>Ascomycota</taxon>
        <taxon>Pezizomycotina</taxon>
        <taxon>Dothideomycetes</taxon>
        <taxon>Dothideomycetidae</taxon>
        <taxon>Mycosphaerellales</taxon>
        <taxon>Mycosphaerellaceae</taxon>
        <taxon>Zymoseptoria</taxon>
    </lineage>
</organism>
<feature type="transmembrane region" description="Helical" evidence="2">
    <location>
        <begin position="256"/>
        <end position="278"/>
    </location>
</feature>
<keyword evidence="2" id="KW-0812">Transmembrane</keyword>
<feature type="compositionally biased region" description="Polar residues" evidence="1">
    <location>
        <begin position="120"/>
        <end position="132"/>
    </location>
</feature>
<dbReference type="EMBL" id="LT882678">
    <property type="protein sequence ID" value="SMY22600.1"/>
    <property type="molecule type" value="Genomic_DNA"/>
</dbReference>
<feature type="transmembrane region" description="Helical" evidence="2">
    <location>
        <begin position="794"/>
        <end position="815"/>
    </location>
</feature>
<keyword evidence="2" id="KW-1133">Transmembrane helix</keyword>
<feature type="transmembrane region" description="Helical" evidence="2">
    <location>
        <begin position="202"/>
        <end position="226"/>
    </location>
</feature>
<evidence type="ECO:0000256" key="2">
    <source>
        <dbReference type="SAM" id="Phobius"/>
    </source>
</evidence>
<feature type="compositionally biased region" description="Low complexity" evidence="1">
    <location>
        <begin position="17"/>
        <end position="30"/>
    </location>
</feature>
<sequence length="914" mass="99178">MPPPPTPPEKHGLLQDSPSSIASTAAGTSTQPPGARHRPVYARVPSVSFIDSTATSDITDTLHETEPPATPTHAGGGHGLGIALNATSTATARHSRAGMPSTLRDSLASTVEHEEPIPRSTPSTGALSGSTRFNDSPSGYDISYGGAKSAHKASRTSLASTLPGSTAGRSDTGLLSSIRSQYNDFEPHHHCRSSRSAQHSRFGHWLPITIISLAIFSTIVSGIFWVTALRGPKWGRRIRTNGGAITPSTAAFLTSALAKLVELAFVTVVVAFVGQALARRAFKLENARGVTLAEMSMRTWIMQPGTMVTHWESVRYAAASSLGFISLLAALVAMLYTSAATALVQPQLKFSNWEPAYLGGLVQTQFANIDYIAKHCKTPIQENYDTFDNGKARRTSCLELEHAALAYHNYNTFLGTWTDSINNGSGGAIWDTRPKGYALHHDNTTISAPWINRHDISVVSAEKPKRFINNATMAVPHIGVIQAALDPMNQLMQPDDMDGVQINIRASTPSPFVNVLCVTLHKQDLKPFVYSMWDGVDPDWNYSMGYGYPNKFLNGTDYDDIFQWGEKYGASKYPPVFPRLPIDYNTLINDTTGLGWGRNTVYILGKGGAIEAGTLAPATDDGTPNGNGTNYALCQLQVGLTESCSTHYNASISGASMSAVCEDEADELMYRKNNNVTLSGSRTLSVDIANVLGDWARSLSLGTGITDANASNSRVLTQMIVTKEKFNTGLPSLAEALAVLTGCTVIQSIIDSPFVLQDWNYTLPTVSPGNYEYFKASVRAQQYISGGNQDYQKGFHLVLFTVFIMSLLITIYFLAHKTWYTDLSEPTTLFSVAVNSPPSDKLAGSCGCGPTGDQYRVSWKLNNDEGHFYYEAAPEGVVDVQSPRMRMSRRFSQSFEMMASPIASVKDRFSRAHT</sequence>
<keyword evidence="2" id="KW-0472">Membrane</keyword>
<proteinExistence type="predicted"/>
<evidence type="ECO:0000313" key="3">
    <source>
        <dbReference type="EMBL" id="SMY22600.1"/>
    </source>
</evidence>
<protein>
    <submittedName>
        <fullName evidence="3">Uncharacterized protein</fullName>
    </submittedName>
</protein>
<evidence type="ECO:0000256" key="1">
    <source>
        <dbReference type="SAM" id="MobiDB-lite"/>
    </source>
</evidence>
<name>A0A1Y6LGR1_ZYMTR</name>
<feature type="transmembrane region" description="Helical" evidence="2">
    <location>
        <begin position="316"/>
        <end position="336"/>
    </location>
</feature>
<gene>
    <name evidence="3" type="ORF">ZT1A5_G4040</name>
</gene>
<dbReference type="Proteomes" id="UP000215453">
    <property type="component" value="Chromosome 3"/>
</dbReference>